<proteinExistence type="predicted"/>
<gene>
    <name evidence="1" type="ORF">B296_00024745</name>
</gene>
<comment type="caution">
    <text evidence="1">The sequence shown here is derived from an EMBL/GenBank/DDBJ whole genome shotgun (WGS) entry which is preliminary data.</text>
</comment>
<dbReference type="AlphaFoldDB" id="A0A426XFL3"/>
<evidence type="ECO:0000313" key="2">
    <source>
        <dbReference type="Proteomes" id="UP000287651"/>
    </source>
</evidence>
<reference evidence="1 2" key="1">
    <citation type="journal article" date="2014" name="Agronomy (Basel)">
        <title>A Draft Genome Sequence for Ensete ventricosum, the Drought-Tolerant Tree Against Hunger.</title>
        <authorList>
            <person name="Harrison J."/>
            <person name="Moore K.A."/>
            <person name="Paszkiewicz K."/>
            <person name="Jones T."/>
            <person name="Grant M."/>
            <person name="Ambacheew D."/>
            <person name="Muzemil S."/>
            <person name="Studholme D.J."/>
        </authorList>
    </citation>
    <scope>NUCLEOTIDE SEQUENCE [LARGE SCALE GENOMIC DNA]</scope>
</reference>
<accession>A0A426XFL3</accession>
<dbReference type="EMBL" id="AMZH03021385">
    <property type="protein sequence ID" value="RRT38254.1"/>
    <property type="molecule type" value="Genomic_DNA"/>
</dbReference>
<sequence length="115" mass="13084">MNQGSDNTVGAQREFVGGRSRFERYCQELVESSLEVYQEVLRELADRLSGARQEFIRRIWKFVGSTRSMPGVHVRTLADSKFGVIFIGDRPPWNSIGVPPSLVLKPLAKKRLIYS</sequence>
<evidence type="ECO:0000313" key="1">
    <source>
        <dbReference type="EMBL" id="RRT38254.1"/>
    </source>
</evidence>
<protein>
    <submittedName>
        <fullName evidence="1">Uncharacterized protein</fullName>
    </submittedName>
</protein>
<dbReference type="Proteomes" id="UP000287651">
    <property type="component" value="Unassembled WGS sequence"/>
</dbReference>
<name>A0A426XFL3_ENSVE</name>
<organism evidence="1 2">
    <name type="scientific">Ensete ventricosum</name>
    <name type="common">Abyssinian banana</name>
    <name type="synonym">Musa ensete</name>
    <dbReference type="NCBI Taxonomy" id="4639"/>
    <lineage>
        <taxon>Eukaryota</taxon>
        <taxon>Viridiplantae</taxon>
        <taxon>Streptophyta</taxon>
        <taxon>Embryophyta</taxon>
        <taxon>Tracheophyta</taxon>
        <taxon>Spermatophyta</taxon>
        <taxon>Magnoliopsida</taxon>
        <taxon>Liliopsida</taxon>
        <taxon>Zingiberales</taxon>
        <taxon>Musaceae</taxon>
        <taxon>Ensete</taxon>
    </lineage>
</organism>